<dbReference type="InterPro" id="IPR047820">
    <property type="entry name" value="P5A-type_ATPase"/>
</dbReference>
<dbReference type="EnsemblMetazoa" id="CLYHEMT017798.1">
    <property type="protein sequence ID" value="CLYHEMP017798.1"/>
    <property type="gene ID" value="CLYHEMG017798"/>
</dbReference>
<evidence type="ECO:0000256" key="10">
    <source>
        <dbReference type="ARBA" id="ARBA00022842"/>
    </source>
</evidence>
<dbReference type="PROSITE" id="PS00154">
    <property type="entry name" value="ATPASE_E1_E2"/>
    <property type="match status" value="1"/>
</dbReference>
<evidence type="ECO:0000256" key="15">
    <source>
        <dbReference type="SAM" id="Phobius"/>
    </source>
</evidence>
<dbReference type="GO" id="GO:0006874">
    <property type="term" value="P:intracellular calcium ion homeostasis"/>
    <property type="evidence" value="ECO:0007669"/>
    <property type="project" value="TreeGrafter"/>
</dbReference>
<evidence type="ECO:0000313" key="19">
    <source>
        <dbReference type="Proteomes" id="UP000594262"/>
    </source>
</evidence>
<dbReference type="Gene3D" id="3.40.1110.10">
    <property type="entry name" value="Calcium-transporting ATPase, cytoplasmic domain N"/>
    <property type="match status" value="1"/>
</dbReference>
<dbReference type="CDD" id="cd07543">
    <property type="entry name" value="P-type_ATPase_cation"/>
    <property type="match status" value="1"/>
</dbReference>
<dbReference type="InterPro" id="IPR008250">
    <property type="entry name" value="ATPase_P-typ_transduc_dom_A_sf"/>
</dbReference>
<evidence type="ECO:0000259" key="17">
    <source>
        <dbReference type="Pfam" id="PF23143"/>
    </source>
</evidence>
<keyword evidence="12 15" id="KW-1133">Transmembrane helix</keyword>
<feature type="transmembrane region" description="Helical" evidence="15">
    <location>
        <begin position="1117"/>
        <end position="1137"/>
    </location>
</feature>
<dbReference type="InterPro" id="IPR059000">
    <property type="entry name" value="ATPase_P-type_domA"/>
</dbReference>
<evidence type="ECO:0000256" key="9">
    <source>
        <dbReference type="ARBA" id="ARBA00022840"/>
    </source>
</evidence>
<evidence type="ECO:0000256" key="14">
    <source>
        <dbReference type="SAM" id="MobiDB-lite"/>
    </source>
</evidence>
<keyword evidence="9" id="KW-0067">ATP-binding</keyword>
<feature type="domain" description="P-type ATPase A" evidence="16">
    <location>
        <begin position="258"/>
        <end position="383"/>
    </location>
</feature>
<dbReference type="RefSeq" id="XP_066933959.1">
    <property type="nucleotide sequence ID" value="XM_067077858.1"/>
</dbReference>
<comment type="similarity">
    <text evidence="2">Belongs to the cation transport ATPase (P-type) (TC 3.A.3) family. Type V subfamily.</text>
</comment>
<feature type="transmembrane region" description="Helical" evidence="15">
    <location>
        <begin position="402"/>
        <end position="421"/>
    </location>
</feature>
<evidence type="ECO:0000256" key="6">
    <source>
        <dbReference type="ARBA" id="ARBA00022723"/>
    </source>
</evidence>
<dbReference type="SUPFAM" id="SSF81665">
    <property type="entry name" value="Calcium ATPase, transmembrane domain M"/>
    <property type="match status" value="1"/>
</dbReference>
<keyword evidence="7" id="KW-0547">Nucleotide-binding</keyword>
<keyword evidence="19" id="KW-1185">Reference proteome</keyword>
<evidence type="ECO:0000313" key="18">
    <source>
        <dbReference type="EnsemblMetazoa" id="CLYHEMP017798.1"/>
    </source>
</evidence>
<dbReference type="InterPro" id="IPR023214">
    <property type="entry name" value="HAD_sf"/>
</dbReference>
<dbReference type="InterPro" id="IPR023298">
    <property type="entry name" value="ATPase_P-typ_TM_dom_sf"/>
</dbReference>
<feature type="transmembrane region" description="Helical" evidence="15">
    <location>
        <begin position="219"/>
        <end position="239"/>
    </location>
</feature>
<feature type="transmembrane region" description="Helical" evidence="15">
    <location>
        <begin position="58"/>
        <end position="79"/>
    </location>
</feature>
<evidence type="ECO:0000259" key="16">
    <source>
        <dbReference type="Pfam" id="PF00122"/>
    </source>
</evidence>
<keyword evidence="10" id="KW-0460">Magnesium</keyword>
<proteinExistence type="inferred from homology"/>
<dbReference type="Gene3D" id="2.70.150.10">
    <property type="entry name" value="Calcium-transporting ATPase, cytoplasmic transduction domain A"/>
    <property type="match status" value="1"/>
</dbReference>
<dbReference type="InterPro" id="IPR006544">
    <property type="entry name" value="P-type_TPase_V"/>
</dbReference>
<keyword evidence="4" id="KW-0597">Phosphoprotein</keyword>
<reference evidence="18" key="1">
    <citation type="submission" date="2021-01" db="UniProtKB">
        <authorList>
            <consortium name="EnsemblMetazoa"/>
        </authorList>
    </citation>
    <scope>IDENTIFICATION</scope>
</reference>
<organism evidence="18 19">
    <name type="scientific">Clytia hemisphaerica</name>
    <dbReference type="NCBI Taxonomy" id="252671"/>
    <lineage>
        <taxon>Eukaryota</taxon>
        <taxon>Metazoa</taxon>
        <taxon>Cnidaria</taxon>
        <taxon>Hydrozoa</taxon>
        <taxon>Hydroidolina</taxon>
        <taxon>Leptothecata</taxon>
        <taxon>Obeliida</taxon>
        <taxon>Clytiidae</taxon>
        <taxon>Clytia</taxon>
    </lineage>
</organism>
<feature type="compositionally biased region" description="Basic and acidic residues" evidence="14">
    <location>
        <begin position="870"/>
        <end position="881"/>
    </location>
</feature>
<dbReference type="SUPFAM" id="SSF56784">
    <property type="entry name" value="HAD-like"/>
    <property type="match status" value="1"/>
</dbReference>
<evidence type="ECO:0000256" key="1">
    <source>
        <dbReference type="ARBA" id="ARBA00004477"/>
    </source>
</evidence>
<dbReference type="Proteomes" id="UP000594262">
    <property type="component" value="Unplaced"/>
</dbReference>
<dbReference type="GO" id="GO:0016887">
    <property type="term" value="F:ATP hydrolysis activity"/>
    <property type="evidence" value="ECO:0007669"/>
    <property type="project" value="InterPro"/>
</dbReference>
<dbReference type="SFLD" id="SFLDG00002">
    <property type="entry name" value="C1.7:_P-type_atpase_like"/>
    <property type="match status" value="1"/>
</dbReference>
<feature type="compositionally biased region" description="Low complexity" evidence="14">
    <location>
        <begin position="886"/>
        <end position="895"/>
    </location>
</feature>
<evidence type="ECO:0000256" key="5">
    <source>
        <dbReference type="ARBA" id="ARBA00022692"/>
    </source>
</evidence>
<feature type="region of interest" description="Disordered" evidence="14">
    <location>
        <begin position="855"/>
        <end position="910"/>
    </location>
</feature>
<dbReference type="SFLD" id="SFLDS00003">
    <property type="entry name" value="Haloacid_Dehalogenase"/>
    <property type="match status" value="1"/>
</dbReference>
<dbReference type="SUPFAM" id="SSF81660">
    <property type="entry name" value="Metal cation-transporting ATPase, ATP-binding domain N"/>
    <property type="match status" value="1"/>
</dbReference>
<keyword evidence="6" id="KW-0479">Metal-binding</keyword>
<evidence type="ECO:0000256" key="4">
    <source>
        <dbReference type="ARBA" id="ARBA00022553"/>
    </source>
</evidence>
<dbReference type="PRINTS" id="PR00119">
    <property type="entry name" value="CATATPASE"/>
</dbReference>
<keyword evidence="5 15" id="KW-0812">Transmembrane</keyword>
<keyword evidence="11" id="KW-1278">Translocase</keyword>
<name>A0A7M5X5N2_9CNID</name>
<dbReference type="InterPro" id="IPR001757">
    <property type="entry name" value="P_typ_ATPase"/>
</dbReference>
<dbReference type="AlphaFoldDB" id="A0A7M5X5N2"/>
<dbReference type="InterPro" id="IPR036412">
    <property type="entry name" value="HAD-like_sf"/>
</dbReference>
<dbReference type="PANTHER" id="PTHR45630:SF7">
    <property type="entry name" value="ENDOPLASMIC RETICULUM TRANSMEMBRANE HELIX TRANSLOCASE"/>
    <property type="match status" value="1"/>
</dbReference>
<dbReference type="Pfam" id="PF13246">
    <property type="entry name" value="Cation_ATPase"/>
    <property type="match status" value="1"/>
</dbReference>
<feature type="transmembrane region" description="Helical" evidence="15">
    <location>
        <begin position="1037"/>
        <end position="1065"/>
    </location>
</feature>
<dbReference type="Pfam" id="PF23143">
    <property type="entry name" value="2TM_P5A-ATPase"/>
    <property type="match status" value="1"/>
</dbReference>
<dbReference type="GO" id="GO:0019829">
    <property type="term" value="F:ATPase-coupled monoatomic cation transmembrane transporter activity"/>
    <property type="evidence" value="ECO:0007669"/>
    <property type="project" value="TreeGrafter"/>
</dbReference>
<dbReference type="InterPro" id="IPR044492">
    <property type="entry name" value="P_typ_ATPase_HD_dom"/>
</dbReference>
<dbReference type="OrthoDB" id="48943at2759"/>
<evidence type="ECO:0000256" key="11">
    <source>
        <dbReference type="ARBA" id="ARBA00022967"/>
    </source>
</evidence>
<protein>
    <submittedName>
        <fullName evidence="18">Uncharacterized protein</fullName>
    </submittedName>
</protein>
<dbReference type="Pfam" id="PF00122">
    <property type="entry name" value="E1-E2_ATPase"/>
    <property type="match status" value="1"/>
</dbReference>
<dbReference type="Gene3D" id="3.40.50.1000">
    <property type="entry name" value="HAD superfamily/HAD-like"/>
    <property type="match status" value="1"/>
</dbReference>
<dbReference type="GeneID" id="136821649"/>
<dbReference type="GO" id="GO:0046872">
    <property type="term" value="F:metal ion binding"/>
    <property type="evidence" value="ECO:0007669"/>
    <property type="project" value="UniProtKB-KW"/>
</dbReference>
<keyword evidence="13 15" id="KW-0472">Membrane</keyword>
<keyword evidence="8" id="KW-0256">Endoplasmic reticulum</keyword>
<evidence type="ECO:0000256" key="8">
    <source>
        <dbReference type="ARBA" id="ARBA00022824"/>
    </source>
</evidence>
<accession>A0A7M5X5N2</accession>
<evidence type="ECO:0000256" key="2">
    <source>
        <dbReference type="ARBA" id="ARBA00006000"/>
    </source>
</evidence>
<feature type="transmembrane region" description="Helical" evidence="15">
    <location>
        <begin position="1149"/>
        <end position="1171"/>
    </location>
</feature>
<dbReference type="PANTHER" id="PTHR45630">
    <property type="entry name" value="CATION-TRANSPORTING ATPASE-RELATED"/>
    <property type="match status" value="1"/>
</dbReference>
<dbReference type="InterPro" id="IPR057255">
    <property type="entry name" value="2TM_P5A-ATPase"/>
</dbReference>
<dbReference type="GO" id="GO:0015662">
    <property type="term" value="F:P-type ion transporter activity"/>
    <property type="evidence" value="ECO:0007669"/>
    <property type="project" value="TreeGrafter"/>
</dbReference>
<dbReference type="InterPro" id="IPR018303">
    <property type="entry name" value="ATPase_P-typ_P_site"/>
</dbReference>
<dbReference type="FunFam" id="3.40.50.1000:FF:000056">
    <property type="entry name" value="Cation-transporting ATPase"/>
    <property type="match status" value="1"/>
</dbReference>
<dbReference type="InterPro" id="IPR023299">
    <property type="entry name" value="ATPase_P-typ_cyto_dom_N"/>
</dbReference>
<feature type="domain" description="P5A-ATPase transmembrane helical hairpin" evidence="17">
    <location>
        <begin position="23"/>
        <end position="91"/>
    </location>
</feature>
<keyword evidence="3" id="KW-0813">Transport</keyword>
<dbReference type="FunFam" id="2.70.150.10:FF:000015">
    <property type="entry name" value="Cation-transporting ATPase"/>
    <property type="match status" value="1"/>
</dbReference>
<dbReference type="NCBIfam" id="TIGR01657">
    <property type="entry name" value="P-ATPase-V"/>
    <property type="match status" value="1"/>
</dbReference>
<evidence type="ECO:0000256" key="7">
    <source>
        <dbReference type="ARBA" id="ARBA00022741"/>
    </source>
</evidence>
<dbReference type="GO" id="GO:0005789">
    <property type="term" value="C:endoplasmic reticulum membrane"/>
    <property type="evidence" value="ECO:0007669"/>
    <property type="project" value="UniProtKB-SubCell"/>
</dbReference>
<evidence type="ECO:0000256" key="13">
    <source>
        <dbReference type="ARBA" id="ARBA00023136"/>
    </source>
</evidence>
<sequence>MADGKVEKISDEVQYVDLLRTSHVLSHAYVAPFLLIYAIFFPTWIFKFGFFENFEVGCIILAVIGVVQVLVCLSCHWSVHLCARFTCSKVKDVTDANVVKAVPTLNNGYPEIVRLEHSEDDTGKKISSFKFQKIQYFYDYEEKKRFEPVTFPINEQFSFYQNSKGFQEEDEIRIVQKKYSLNRIEMDVPEFMELFKERATAPFFVFQVFCVSLWCLDEYWYYSLFTLFMLVMFEATLVHQQQRNLKEVRNMGSKAYQIQVYRYRKWRPISTDELLPGDICSIVRSKSDVMIPCDMLLLRGMCIVDESMLTGEAVPQMKEAIEALPGNDVLDVDEHRKLHLLNGGTKVVNHTPPPKTSAGLKSPDNGCVAYVLKTGFSTSQGKLLKTILYGVKRVTANNLETFMFILFLLIFAIAASGYVWIKGSEDPKRNKYKLFLECTLILTSVVPPELPIELSLAVNSSLIALSKLGLFCTEPFRIPFAGKVDVCCFDKTGTLTSDDLVVEGVAGIKGDHKIQPLSETPNETTRVLASCHSLTFVDEQLVGDPMEKAVVKAMDWSVGKGDVCVAKKGLRQSVKILHRYHFTSVLKRMSVIASVQSASDASGTNHHIVATKGAPETLRKMFIEVPEFYDELHKELSCNGGRIMALGHKDLSGDISPREVRDMLREDAERDLIFDGFVVLSCPLKHDSMSTIKEIKNASHYTVMITGDNPLTACHVANTLKMNEKKLLVLMKEESENENNDSTSYNETTWSWKTVDEKEEFQLDENVKEIVKDYRFCLSGEGLSYLQSTVELKKYLQKILVDCRVFARVDPKQKEWIIQEYKSLGFITLMCGDGTNDVGALKHAHVGVALLPGTPERIEPLREKRKKKPKNEDDTKEEQKTRGPPSSASGKLSKAAKMRAVTRGDHDTKTNLEKQQAKLQEMLDEIDKDQANIVKLGDASIASPFTSRYCTPAAICHAIKQGRCTLVTTLQMFKILALNALILAYSQSVLYLDGIKFSDSQATLQGILLAGCFLFISRSKPLKTLSKERPLPNIFNLYTILTVILQFAIHFSSLLYVVGEAYLIAPKTEKFVDLEKKFEPSLINSVVYILSMSMQVNTFAVNYRGRPFMESLRENKPLFYSIFISMGALVSLLMGLIPDVSKQFEIVDLPTQFQAMFCQVVIADFIGCWILDRMLRFLFGTARLKT</sequence>
<dbReference type="SUPFAM" id="SSF81653">
    <property type="entry name" value="Calcium ATPase, transduction domain A"/>
    <property type="match status" value="1"/>
</dbReference>
<evidence type="ECO:0000256" key="3">
    <source>
        <dbReference type="ARBA" id="ARBA00022448"/>
    </source>
</evidence>
<dbReference type="SFLD" id="SFLDF00027">
    <property type="entry name" value="p-type_atpase"/>
    <property type="match status" value="1"/>
</dbReference>
<evidence type="ECO:0000256" key="12">
    <source>
        <dbReference type="ARBA" id="ARBA00022989"/>
    </source>
</evidence>
<dbReference type="NCBIfam" id="TIGR01494">
    <property type="entry name" value="ATPase_P-type"/>
    <property type="match status" value="1"/>
</dbReference>
<comment type="subcellular location">
    <subcellularLocation>
        <location evidence="1">Endoplasmic reticulum membrane</location>
        <topology evidence="1">Multi-pass membrane protein</topology>
    </subcellularLocation>
</comment>
<dbReference type="GO" id="GO:0005524">
    <property type="term" value="F:ATP binding"/>
    <property type="evidence" value="ECO:0007669"/>
    <property type="project" value="UniProtKB-KW"/>
</dbReference>
<dbReference type="PROSITE" id="PS01229">
    <property type="entry name" value="COF_2"/>
    <property type="match status" value="1"/>
</dbReference>
<feature type="transmembrane region" description="Helical" evidence="15">
    <location>
        <begin position="28"/>
        <end position="46"/>
    </location>
</feature>